<dbReference type="RefSeq" id="XP_018185022.1">
    <property type="nucleotide sequence ID" value="XM_018336388.1"/>
</dbReference>
<feature type="region of interest" description="Disordered" evidence="15">
    <location>
        <begin position="376"/>
        <end position="414"/>
    </location>
</feature>
<feature type="compositionally biased region" description="Low complexity" evidence="15">
    <location>
        <begin position="399"/>
        <end position="414"/>
    </location>
</feature>
<evidence type="ECO:0000256" key="13">
    <source>
        <dbReference type="ARBA" id="ARBA00033341"/>
    </source>
</evidence>
<gene>
    <name evidence="16" type="ORF">L228DRAFT_285878</name>
</gene>
<evidence type="ECO:0000256" key="3">
    <source>
        <dbReference type="ARBA" id="ARBA00005273"/>
    </source>
</evidence>
<dbReference type="FunCoup" id="A0A164ZSW0">
    <property type="interactions" value="1133"/>
</dbReference>
<dbReference type="GO" id="GO:0006355">
    <property type="term" value="P:regulation of DNA-templated transcription"/>
    <property type="evidence" value="ECO:0007669"/>
    <property type="project" value="InterPro"/>
</dbReference>
<evidence type="ECO:0000256" key="8">
    <source>
        <dbReference type="ARBA" id="ARBA00022833"/>
    </source>
</evidence>
<evidence type="ECO:0000256" key="14">
    <source>
        <dbReference type="RuleBase" id="RU368090"/>
    </source>
</evidence>
<comment type="subunit">
    <text evidence="14">Component of the 7-subunit TFIIH core complex composed of XPB/SSL2, XPD/RAD3, SSL1, TFB1, TFB2, TFB4 and TFB5, which is active in NER. The core complex associates with the 3-subunit CTD-kinase module TFIIK composed of CCL1, KIN28 and TFB3 to form the 10-subunit holoenzyme (holo-TFIIH) active in transcription.</text>
</comment>
<feature type="region of interest" description="Disordered" evidence="15">
    <location>
        <begin position="80"/>
        <end position="151"/>
    </location>
</feature>
<dbReference type="PANTHER" id="PTHR12831">
    <property type="entry name" value="TRANSCRIPTION INITIATION FACTOR IIH TFIIH , POLYPEPTIDE 3-RELATED"/>
    <property type="match status" value="1"/>
</dbReference>
<evidence type="ECO:0000256" key="1">
    <source>
        <dbReference type="ARBA" id="ARBA00002817"/>
    </source>
</evidence>
<proteinExistence type="inferred from homology"/>
<dbReference type="EMBL" id="KV407466">
    <property type="protein sequence ID" value="KZF19467.1"/>
    <property type="molecule type" value="Genomic_DNA"/>
</dbReference>
<dbReference type="STRING" id="1328760.A0A164ZSW0"/>
<keyword evidence="9 14" id="KW-0805">Transcription regulation</keyword>
<protein>
    <recommendedName>
        <fullName evidence="4 14">General transcription and DNA repair factor IIH subunit TFB4</fullName>
        <shortName evidence="14">TFIIH subunit TFB4</shortName>
    </recommendedName>
    <alternativeName>
        <fullName evidence="13 14">RNA polymerase II transcription factor B subunit 4</fullName>
    </alternativeName>
</protein>
<evidence type="ECO:0000256" key="9">
    <source>
        <dbReference type="ARBA" id="ARBA00023015"/>
    </source>
</evidence>
<evidence type="ECO:0000256" key="2">
    <source>
        <dbReference type="ARBA" id="ARBA00004123"/>
    </source>
</evidence>
<evidence type="ECO:0000256" key="11">
    <source>
        <dbReference type="ARBA" id="ARBA00023204"/>
    </source>
</evidence>
<dbReference type="Pfam" id="PF03850">
    <property type="entry name" value="Tfb4"/>
    <property type="match status" value="1"/>
</dbReference>
<dbReference type="InParanoid" id="A0A164ZSW0"/>
<reference evidence="16 17" key="1">
    <citation type="journal article" date="2016" name="Fungal Biol.">
        <title>The genome of Xylona heveae provides a window into fungal endophytism.</title>
        <authorList>
            <person name="Gazis R."/>
            <person name="Kuo A."/>
            <person name="Riley R."/>
            <person name="LaButti K."/>
            <person name="Lipzen A."/>
            <person name="Lin J."/>
            <person name="Amirebrahimi M."/>
            <person name="Hesse C.N."/>
            <person name="Spatafora J.W."/>
            <person name="Henrissat B."/>
            <person name="Hainaut M."/>
            <person name="Grigoriev I.V."/>
            <person name="Hibbett D.S."/>
        </authorList>
    </citation>
    <scope>NUCLEOTIDE SEQUENCE [LARGE SCALE GENOMIC DNA]</scope>
    <source>
        <strain evidence="16 17">TC161</strain>
    </source>
</reference>
<dbReference type="OrthoDB" id="17307at2759"/>
<name>A0A164ZSW0_XYLHT</name>
<organism evidence="16 17">
    <name type="scientific">Xylona heveae (strain CBS 132557 / TC161)</name>
    <dbReference type="NCBI Taxonomy" id="1328760"/>
    <lineage>
        <taxon>Eukaryota</taxon>
        <taxon>Fungi</taxon>
        <taxon>Dikarya</taxon>
        <taxon>Ascomycota</taxon>
        <taxon>Pezizomycotina</taxon>
        <taxon>Xylonomycetes</taxon>
        <taxon>Xylonales</taxon>
        <taxon>Xylonaceae</taxon>
        <taxon>Xylona</taxon>
    </lineage>
</organism>
<keyword evidence="17" id="KW-1185">Reference proteome</keyword>
<dbReference type="GO" id="GO:0008270">
    <property type="term" value="F:zinc ion binding"/>
    <property type="evidence" value="ECO:0007669"/>
    <property type="project" value="UniProtKB-KW"/>
</dbReference>
<keyword evidence="7 14" id="KW-0863">Zinc-finger</keyword>
<evidence type="ECO:0000256" key="5">
    <source>
        <dbReference type="ARBA" id="ARBA00022723"/>
    </source>
</evidence>
<evidence type="ECO:0000256" key="6">
    <source>
        <dbReference type="ARBA" id="ARBA00022763"/>
    </source>
</evidence>
<dbReference type="InterPro" id="IPR036465">
    <property type="entry name" value="vWFA_dom_sf"/>
</dbReference>
<feature type="region of interest" description="Disordered" evidence="15">
    <location>
        <begin position="207"/>
        <end position="228"/>
    </location>
</feature>
<keyword evidence="12 14" id="KW-0539">Nucleus</keyword>
<keyword evidence="6 14" id="KW-0227">DNA damage</keyword>
<keyword evidence="11 14" id="KW-0234">DNA repair</keyword>
<evidence type="ECO:0000256" key="15">
    <source>
        <dbReference type="SAM" id="MobiDB-lite"/>
    </source>
</evidence>
<dbReference type="GeneID" id="28901525"/>
<dbReference type="PANTHER" id="PTHR12831:SF0">
    <property type="entry name" value="GENERAL TRANSCRIPTION FACTOR IIH SUBUNIT 3"/>
    <property type="match status" value="1"/>
</dbReference>
<dbReference type="GO" id="GO:0005675">
    <property type="term" value="C:transcription factor TFIIH holo complex"/>
    <property type="evidence" value="ECO:0007669"/>
    <property type="project" value="UniProtKB-UniRule"/>
</dbReference>
<keyword evidence="8 14" id="KW-0862">Zinc</keyword>
<evidence type="ECO:0000313" key="17">
    <source>
        <dbReference type="Proteomes" id="UP000076632"/>
    </source>
</evidence>
<evidence type="ECO:0000256" key="7">
    <source>
        <dbReference type="ARBA" id="ARBA00022771"/>
    </source>
</evidence>
<keyword evidence="5 14" id="KW-0479">Metal-binding</keyword>
<dbReference type="OMA" id="QGCDITS"/>
<dbReference type="Gene3D" id="3.40.50.410">
    <property type="entry name" value="von Willebrand factor, type A domain"/>
    <property type="match status" value="1"/>
</dbReference>
<comment type="subcellular location">
    <subcellularLocation>
        <location evidence="2 14">Nucleus</location>
    </subcellularLocation>
</comment>
<dbReference type="GO" id="GO:0006289">
    <property type="term" value="P:nucleotide-excision repair"/>
    <property type="evidence" value="ECO:0007669"/>
    <property type="project" value="UniProtKB-UniRule"/>
</dbReference>
<evidence type="ECO:0000256" key="10">
    <source>
        <dbReference type="ARBA" id="ARBA00023163"/>
    </source>
</evidence>
<dbReference type="AlphaFoldDB" id="A0A164ZSW0"/>
<comment type="similarity">
    <text evidence="3 14">Belongs to the TFB4 family.</text>
</comment>
<evidence type="ECO:0000256" key="4">
    <source>
        <dbReference type="ARBA" id="ARBA00021280"/>
    </source>
</evidence>
<dbReference type="InterPro" id="IPR004600">
    <property type="entry name" value="TFIIH_Tfb4/GTF2H3"/>
</dbReference>
<keyword evidence="10 14" id="KW-0804">Transcription</keyword>
<dbReference type="Proteomes" id="UP000076632">
    <property type="component" value="Unassembled WGS sequence"/>
</dbReference>
<evidence type="ECO:0000313" key="16">
    <source>
        <dbReference type="EMBL" id="KZF19467.1"/>
    </source>
</evidence>
<accession>A0A164ZSW0</accession>
<sequence>MNAVDGSEHYEKDWNVPPPSLLTIVLDTNPHAWSLLSSTLPLSKAIANILVFINAHLAFNYANKVAVIASHSQRAQWLYPTPSKPHGGTAHQDAPQQTAMTGEDTDIDMSGTDATPAPKPKLLLHGPKRQNDANNVTSAPQEAPRKSDDANKYRPFALVEDEVMTNLRALFDNTTEADIKNSNYTMMAGALTLALAYINRQQIEYSETTGGGVPSDQAGNDGREPDKRPTLQSRILVISVSGDLAFQYIPIMNCIFAAQRKRVPIDICKIAGDTVFLQQASDATRGVYMSLSNPQGLLQYLMMAFLPDQTSRRHLVLPTQVNVDFRAACFCHKRVVDIGFVCSICLSIFCSPPEGAICLTCGTHLQLGDYGGKPAVVPRKKKKKKNRLVDGSRGTPLSTAATPTPGGTPTPGAS</sequence>
<comment type="function">
    <text evidence="1 14">Component of the general transcription and DNA repair factor IIH (TFIIH) core complex, which is involved in general and transcription-coupled nucleotide excision repair (NER) of damaged DNA and, when complexed to TFIIK, in RNA transcription by RNA polymerase II. In NER, TFIIH acts by opening DNA around the lesion to allow the excision of the damaged oligonucleotide and its replacement by a new DNA fragment. In transcription, TFIIH has an essential role in transcription initiation. When the pre-initiation complex (PIC) has been established, TFIIH is required for promoter opening and promoter escape. Phosphorylation of the C-terminal tail (CTD) of the largest subunit of RNA polymerase II by the kinase module TFIIK controls the initiation of transcription.</text>
</comment>
<dbReference type="GO" id="GO:0000439">
    <property type="term" value="C:transcription factor TFIIH core complex"/>
    <property type="evidence" value="ECO:0007669"/>
    <property type="project" value="UniProtKB-UniRule"/>
</dbReference>
<evidence type="ECO:0000256" key="12">
    <source>
        <dbReference type="ARBA" id="ARBA00023242"/>
    </source>
</evidence>